<comment type="subcellular location">
    <subcellularLocation>
        <location evidence="1">Cell membrane</location>
        <topology evidence="1">Multi-pass membrane protein</topology>
    </subcellularLocation>
</comment>
<keyword evidence="8" id="KW-1185">Reference proteome</keyword>
<evidence type="ECO:0000313" key="7">
    <source>
        <dbReference type="EMBL" id="ABU81982.1"/>
    </source>
</evidence>
<dbReference type="PANTHER" id="PTHR42688:SF1">
    <property type="entry name" value="BLR5212 PROTEIN"/>
    <property type="match status" value="1"/>
</dbReference>
<dbReference type="InterPro" id="IPR036259">
    <property type="entry name" value="MFS_trans_sf"/>
</dbReference>
<dbReference type="EMBL" id="CP000816">
    <property type="protein sequence ID" value="ABU81982.1"/>
    <property type="molecule type" value="Genomic_DNA"/>
</dbReference>
<keyword evidence="2" id="KW-1003">Cell membrane</keyword>
<feature type="transmembrane region" description="Helical" evidence="6">
    <location>
        <begin position="213"/>
        <end position="234"/>
    </location>
</feature>
<evidence type="ECO:0000256" key="2">
    <source>
        <dbReference type="ARBA" id="ARBA00022475"/>
    </source>
</evidence>
<evidence type="ECO:0000256" key="4">
    <source>
        <dbReference type="ARBA" id="ARBA00022989"/>
    </source>
</evidence>
<organism evidence="7 8">
    <name type="scientific">Ignicoccus hospitalis (strain KIN4/I / DSM 18386 / JCM 14125)</name>
    <dbReference type="NCBI Taxonomy" id="453591"/>
    <lineage>
        <taxon>Archaea</taxon>
        <taxon>Thermoproteota</taxon>
        <taxon>Thermoprotei</taxon>
        <taxon>Desulfurococcales</taxon>
        <taxon>Desulfurococcaceae</taxon>
        <taxon>Ignicoccus</taxon>
    </lineage>
</organism>
<keyword evidence="5 6" id="KW-0472">Membrane</keyword>
<evidence type="ECO:0000256" key="1">
    <source>
        <dbReference type="ARBA" id="ARBA00004651"/>
    </source>
</evidence>
<dbReference type="InterPro" id="IPR011701">
    <property type="entry name" value="MFS"/>
</dbReference>
<evidence type="ECO:0000256" key="6">
    <source>
        <dbReference type="SAM" id="Phobius"/>
    </source>
</evidence>
<dbReference type="Proteomes" id="UP000000262">
    <property type="component" value="Chromosome"/>
</dbReference>
<keyword evidence="4 6" id="KW-1133">Transmembrane helix</keyword>
<dbReference type="InterPro" id="IPR052425">
    <property type="entry name" value="Uncharacterized_MFS-type"/>
</dbReference>
<protein>
    <submittedName>
        <fullName evidence="7">Major facilitator superfamily MFS_1</fullName>
    </submittedName>
</protein>
<feature type="transmembrane region" description="Helical" evidence="6">
    <location>
        <begin position="152"/>
        <end position="169"/>
    </location>
</feature>
<reference evidence="7 8" key="1">
    <citation type="journal article" date="2008" name="Genome Biol.">
        <title>A genomic analysis of the archaeal system Ignicoccus hospitalis-Nanoarchaeum equitans.</title>
        <authorList>
            <person name="Podar M."/>
            <person name="Anderson I."/>
            <person name="Makarova K.S."/>
            <person name="Elkins J.G."/>
            <person name="Ivanova N."/>
            <person name="Wall M.A."/>
            <person name="Lykidis A."/>
            <person name="Mavromatis K."/>
            <person name="Sun H."/>
            <person name="Hudson M.E."/>
            <person name="Chen W."/>
            <person name="Deciu C."/>
            <person name="Hutchison D."/>
            <person name="Eads J.R."/>
            <person name="Anderson A."/>
            <person name="Fernandes F."/>
            <person name="Szeto E."/>
            <person name="Lapidus A."/>
            <person name="Kyrpides N.C."/>
            <person name="Saier M.H.Jr."/>
            <person name="Richardson P.M."/>
            <person name="Rachel R."/>
            <person name="Huber H."/>
            <person name="Eisen J.A."/>
            <person name="Koonin E.V."/>
            <person name="Keller M."/>
            <person name="Stetter K.O."/>
        </authorList>
    </citation>
    <scope>NUCLEOTIDE SEQUENCE [LARGE SCALE GENOMIC DNA]</scope>
    <source>
        <strain evidence="8">KIN4/I / DSM 18386 / JCM 14125</strain>
    </source>
</reference>
<dbReference type="PhylomeDB" id="A8AAN0"/>
<dbReference type="KEGG" id="iho:Igni_0800"/>
<dbReference type="HOGENOM" id="CLU_040020_2_0_2"/>
<feature type="transmembrane region" description="Helical" evidence="6">
    <location>
        <begin position="254"/>
        <end position="275"/>
    </location>
</feature>
<dbReference type="AlphaFoldDB" id="A8AAN0"/>
<keyword evidence="3 6" id="KW-0812">Transmembrane</keyword>
<feature type="transmembrane region" description="Helical" evidence="6">
    <location>
        <begin position="287"/>
        <end position="305"/>
    </location>
</feature>
<dbReference type="Pfam" id="PF07690">
    <property type="entry name" value="MFS_1"/>
    <property type="match status" value="1"/>
</dbReference>
<feature type="transmembrane region" description="Helical" evidence="6">
    <location>
        <begin position="63"/>
        <end position="94"/>
    </location>
</feature>
<evidence type="ECO:0000256" key="3">
    <source>
        <dbReference type="ARBA" id="ARBA00022692"/>
    </source>
</evidence>
<dbReference type="Gene3D" id="1.20.1250.20">
    <property type="entry name" value="MFS general substrate transporter like domains"/>
    <property type="match status" value="1"/>
</dbReference>
<name>A8AAN0_IGNH4</name>
<accession>A8AAN0</accession>
<evidence type="ECO:0000256" key="5">
    <source>
        <dbReference type="ARBA" id="ARBA00023136"/>
    </source>
</evidence>
<dbReference type="GO" id="GO:0005886">
    <property type="term" value="C:plasma membrane"/>
    <property type="evidence" value="ECO:0007669"/>
    <property type="project" value="UniProtKB-SubCell"/>
</dbReference>
<feature type="transmembrane region" description="Helical" evidence="6">
    <location>
        <begin position="181"/>
        <end position="201"/>
    </location>
</feature>
<proteinExistence type="predicted"/>
<evidence type="ECO:0000313" key="8">
    <source>
        <dbReference type="Proteomes" id="UP000000262"/>
    </source>
</evidence>
<dbReference type="PANTHER" id="PTHR42688">
    <property type="entry name" value="CONSERVED PROTEIN"/>
    <property type="match status" value="1"/>
</dbReference>
<sequence>MLEYLFGLVSMLADFVYEGGRSAIPAEIRDPVELGIISGTSEGLGYLLRALSGVMADKLGAHYLFMFLGYSLVVAYPIAALIPSLTTFLVAVVVERIGKAIRSPARDALVAANVEDPGKAFAIIEVMDQAGAVAGPLTLFLLSSYFGLRESMVVFFIPYIIMILILLKLRNLKVVPRKKEVVWSAGSAVAFSFLIGASFVQPILSVASAPQPVLGYALVMLVDALASVLMGKFFRKLVYLAPLLALSSLSLKDWRFLPLAGVAIAYTEVVVRAVIAEAGGEGRLYGLAYAALGLGYFVGGLVMPSLSEAELAVYSLALSGAALAFLPKRGERLIPKL</sequence>
<dbReference type="SUPFAM" id="SSF103473">
    <property type="entry name" value="MFS general substrate transporter"/>
    <property type="match status" value="1"/>
</dbReference>
<dbReference type="GO" id="GO:0022857">
    <property type="term" value="F:transmembrane transporter activity"/>
    <property type="evidence" value="ECO:0007669"/>
    <property type="project" value="InterPro"/>
</dbReference>
<dbReference type="eggNOG" id="arCOG00130">
    <property type="taxonomic scope" value="Archaea"/>
</dbReference>
<gene>
    <name evidence="7" type="ordered locus">Igni_0800</name>
</gene>